<feature type="region of interest" description="Disordered" evidence="1">
    <location>
        <begin position="1"/>
        <end position="36"/>
    </location>
</feature>
<evidence type="ECO:0000313" key="2">
    <source>
        <dbReference type="EMBL" id="EAY81413.1"/>
    </source>
</evidence>
<sequence>MSGGGGGGGGGCRGHPGGGGADDAAEVYDDSGRNPGEVVDRLVSRGCTSTAVKRRNSKKVANAQARSRLPDERLLSDQYSRFPLESQQQSDPFEGGSFDMDLLFKEFDNDEKDDVTLCYARYCALRAQARLSDKDKDICYICHFKHNKVTPLPKQRVSFSNLFYSDPYTLF</sequence>
<proteinExistence type="predicted"/>
<dbReference type="Proteomes" id="UP000007015">
    <property type="component" value="Chromosome 11"/>
</dbReference>
<dbReference type="EMBL" id="CM000136">
    <property type="protein sequence ID" value="EAY81413.1"/>
    <property type="molecule type" value="Genomic_DNA"/>
</dbReference>
<reference evidence="2 3" key="1">
    <citation type="journal article" date="2005" name="PLoS Biol.">
        <title>The genomes of Oryza sativa: a history of duplications.</title>
        <authorList>
            <person name="Yu J."/>
            <person name="Wang J."/>
            <person name="Lin W."/>
            <person name="Li S."/>
            <person name="Li H."/>
            <person name="Zhou J."/>
            <person name="Ni P."/>
            <person name="Dong W."/>
            <person name="Hu S."/>
            <person name="Zeng C."/>
            <person name="Zhang J."/>
            <person name="Zhang Y."/>
            <person name="Li R."/>
            <person name="Xu Z."/>
            <person name="Li S."/>
            <person name="Li X."/>
            <person name="Zheng H."/>
            <person name="Cong L."/>
            <person name="Lin L."/>
            <person name="Yin J."/>
            <person name="Geng J."/>
            <person name="Li G."/>
            <person name="Shi J."/>
            <person name="Liu J."/>
            <person name="Lv H."/>
            <person name="Li J."/>
            <person name="Wang J."/>
            <person name="Deng Y."/>
            <person name="Ran L."/>
            <person name="Shi X."/>
            <person name="Wang X."/>
            <person name="Wu Q."/>
            <person name="Li C."/>
            <person name="Ren X."/>
            <person name="Wang J."/>
            <person name="Wang X."/>
            <person name="Li D."/>
            <person name="Liu D."/>
            <person name="Zhang X."/>
            <person name="Ji Z."/>
            <person name="Zhao W."/>
            <person name="Sun Y."/>
            <person name="Zhang Z."/>
            <person name="Bao J."/>
            <person name="Han Y."/>
            <person name="Dong L."/>
            <person name="Ji J."/>
            <person name="Chen P."/>
            <person name="Wu S."/>
            <person name="Liu J."/>
            <person name="Xiao Y."/>
            <person name="Bu D."/>
            <person name="Tan J."/>
            <person name="Yang L."/>
            <person name="Ye C."/>
            <person name="Zhang J."/>
            <person name="Xu J."/>
            <person name="Zhou Y."/>
            <person name="Yu Y."/>
            <person name="Zhang B."/>
            <person name="Zhuang S."/>
            <person name="Wei H."/>
            <person name="Liu B."/>
            <person name="Lei M."/>
            <person name="Yu H."/>
            <person name="Li Y."/>
            <person name="Xu H."/>
            <person name="Wei S."/>
            <person name="He X."/>
            <person name="Fang L."/>
            <person name="Zhang Z."/>
            <person name="Zhang Y."/>
            <person name="Huang X."/>
            <person name="Su Z."/>
            <person name="Tong W."/>
            <person name="Li J."/>
            <person name="Tong Z."/>
            <person name="Li S."/>
            <person name="Ye J."/>
            <person name="Wang L."/>
            <person name="Fang L."/>
            <person name="Lei T."/>
            <person name="Chen C."/>
            <person name="Chen H."/>
            <person name="Xu Z."/>
            <person name="Li H."/>
            <person name="Huang H."/>
            <person name="Zhang F."/>
            <person name="Xu H."/>
            <person name="Li N."/>
            <person name="Zhao C."/>
            <person name="Li S."/>
            <person name="Dong L."/>
            <person name="Huang Y."/>
            <person name="Li L."/>
            <person name="Xi Y."/>
            <person name="Qi Q."/>
            <person name="Li W."/>
            <person name="Zhang B."/>
            <person name="Hu W."/>
            <person name="Zhang Y."/>
            <person name="Tian X."/>
            <person name="Jiao Y."/>
            <person name="Liang X."/>
            <person name="Jin J."/>
            <person name="Gao L."/>
            <person name="Zheng W."/>
            <person name="Hao B."/>
            <person name="Liu S."/>
            <person name="Wang W."/>
            <person name="Yuan L."/>
            <person name="Cao M."/>
            <person name="McDermott J."/>
            <person name="Samudrala R."/>
            <person name="Wang J."/>
            <person name="Wong G.K."/>
            <person name="Yang H."/>
        </authorList>
    </citation>
    <scope>NUCLEOTIDE SEQUENCE [LARGE SCALE GENOMIC DNA]</scope>
    <source>
        <strain evidence="3">cv. 93-11</strain>
    </source>
</reference>
<protein>
    <submittedName>
        <fullName evidence="2">Uncharacterized protein</fullName>
    </submittedName>
</protein>
<name>A2ZFM9_ORYSI</name>
<evidence type="ECO:0000256" key="1">
    <source>
        <dbReference type="SAM" id="MobiDB-lite"/>
    </source>
</evidence>
<organism evidence="2 3">
    <name type="scientific">Oryza sativa subsp. indica</name>
    <name type="common">Rice</name>
    <dbReference type="NCBI Taxonomy" id="39946"/>
    <lineage>
        <taxon>Eukaryota</taxon>
        <taxon>Viridiplantae</taxon>
        <taxon>Streptophyta</taxon>
        <taxon>Embryophyta</taxon>
        <taxon>Tracheophyta</taxon>
        <taxon>Spermatophyta</taxon>
        <taxon>Magnoliopsida</taxon>
        <taxon>Liliopsida</taxon>
        <taxon>Poales</taxon>
        <taxon>Poaceae</taxon>
        <taxon>BOP clade</taxon>
        <taxon>Oryzoideae</taxon>
        <taxon>Oryzeae</taxon>
        <taxon>Oryzinae</taxon>
        <taxon>Oryza</taxon>
        <taxon>Oryza sativa</taxon>
    </lineage>
</organism>
<dbReference type="AlphaFoldDB" id="A2ZFM9"/>
<gene>
    <name evidence="2" type="ORF">OsI_36580</name>
</gene>
<feature type="compositionally biased region" description="Gly residues" evidence="1">
    <location>
        <begin position="1"/>
        <end position="21"/>
    </location>
</feature>
<accession>A2ZFM9</accession>
<keyword evidence="3" id="KW-1185">Reference proteome</keyword>
<evidence type="ECO:0000313" key="3">
    <source>
        <dbReference type="Proteomes" id="UP000007015"/>
    </source>
</evidence>
<dbReference type="HOGENOM" id="CLU_1565420_0_0_1"/>
<dbReference type="Gramene" id="BGIOSGA033759-TA">
    <property type="protein sequence ID" value="BGIOSGA033759-PA"/>
    <property type="gene ID" value="BGIOSGA033759"/>
</dbReference>